<evidence type="ECO:0008006" key="5">
    <source>
        <dbReference type="Google" id="ProtNLM"/>
    </source>
</evidence>
<dbReference type="EMBL" id="JACHKF010000001">
    <property type="protein sequence ID" value="MBB6565451.1"/>
    <property type="molecule type" value="Genomic_DNA"/>
</dbReference>
<evidence type="ECO:0000313" key="1">
    <source>
        <dbReference type="EMBL" id="MBB6565451.1"/>
    </source>
</evidence>
<protein>
    <recommendedName>
        <fullName evidence="5">HEAT repeat protein</fullName>
    </recommendedName>
</protein>
<name>A0A7Y4P144_9ACTN</name>
<accession>A0A7Y4P144</accession>
<evidence type="ECO:0000313" key="2">
    <source>
        <dbReference type="EMBL" id="NOL41719.1"/>
    </source>
</evidence>
<dbReference type="Proteomes" id="UP000534306">
    <property type="component" value="Unassembled WGS sequence"/>
</dbReference>
<comment type="caution">
    <text evidence="2">The sequence shown here is derived from an EMBL/GenBank/DDBJ whole genome shotgun (WGS) entry which is preliminary data.</text>
</comment>
<proteinExistence type="predicted"/>
<evidence type="ECO:0000313" key="4">
    <source>
        <dbReference type="Proteomes" id="UP000553957"/>
    </source>
</evidence>
<gene>
    <name evidence="1" type="ORF">HNR71_001088</name>
    <name evidence="2" type="ORF">HPO96_15840</name>
</gene>
<evidence type="ECO:0000313" key="3">
    <source>
        <dbReference type="Proteomes" id="UP000534306"/>
    </source>
</evidence>
<reference evidence="2 3" key="1">
    <citation type="submission" date="2020-05" db="EMBL/GenBank/DDBJ databases">
        <title>Genome sequence of Kribbella sandramycini ATCC 39419.</title>
        <authorList>
            <person name="Maclea K.S."/>
            <person name="Fair J.L."/>
        </authorList>
    </citation>
    <scope>NUCLEOTIDE SEQUENCE [LARGE SCALE GENOMIC DNA]</scope>
    <source>
        <strain evidence="2 3">ATCC 39419</strain>
    </source>
</reference>
<reference evidence="1 4" key="2">
    <citation type="submission" date="2020-08" db="EMBL/GenBank/DDBJ databases">
        <title>Sequencing the genomes of 1000 actinobacteria strains.</title>
        <authorList>
            <person name="Klenk H.-P."/>
        </authorList>
    </citation>
    <scope>NUCLEOTIDE SEQUENCE [LARGE SCALE GENOMIC DNA]</scope>
    <source>
        <strain evidence="1 4">DSM 15626</strain>
    </source>
</reference>
<keyword evidence="3" id="KW-1185">Reference proteome</keyword>
<dbReference type="RefSeq" id="WP_171674208.1">
    <property type="nucleotide sequence ID" value="NZ_BAAAGT010000001.1"/>
</dbReference>
<dbReference type="Proteomes" id="UP000553957">
    <property type="component" value="Unassembled WGS sequence"/>
</dbReference>
<organism evidence="2 3">
    <name type="scientific">Kribbella sandramycini</name>
    <dbReference type="NCBI Taxonomy" id="60450"/>
    <lineage>
        <taxon>Bacteria</taxon>
        <taxon>Bacillati</taxon>
        <taxon>Actinomycetota</taxon>
        <taxon>Actinomycetes</taxon>
        <taxon>Propionibacteriales</taxon>
        <taxon>Kribbellaceae</taxon>
        <taxon>Kribbella</taxon>
    </lineage>
</organism>
<dbReference type="AlphaFoldDB" id="A0A7Y4P144"/>
<sequence>MHADGYVRERAARALAGWGGELAARFLALRAVDHVEQVRAVAVGALSGRPAVVVLEVLLRVQRRPFGPAALASYAAQIDARELLAVEDLLVRRFAYDRVLDELTAQEVAARLADEPDQLLQSRLAERWMVIDPVTAKRRLLGSKLVEGRLAALYGAADEAFEPAELEELMLDRSSRVRQAARWRYRRSGREPVAFYRSRPQSGSALFGLREIGQQLTEPEARAALASPEARGRLAALDLWPGDAPPRELLLAMLADPSRAVVKRAARLLAAQPGVRYDDVVPAAESDSPDQRRAAWMVRRELGGPSRLRGSLEASLDVDRALAAEARRDLINWLELRAATMYERLHPTEREAIGLLLSRSNLPRPTRERIAFHAGL</sequence>
<dbReference type="EMBL" id="JABJRC010000003">
    <property type="protein sequence ID" value="NOL41719.1"/>
    <property type="molecule type" value="Genomic_DNA"/>
</dbReference>